<evidence type="ECO:0000313" key="2">
    <source>
        <dbReference type="EMBL" id="OGG37726.1"/>
    </source>
</evidence>
<feature type="transmembrane region" description="Helical" evidence="1">
    <location>
        <begin position="7"/>
        <end position="24"/>
    </location>
</feature>
<dbReference type="AlphaFoldDB" id="A0A1F6BLB1"/>
<name>A0A1F6BLB1_9BACT</name>
<reference evidence="2 3" key="1">
    <citation type="journal article" date="2016" name="Nat. Commun.">
        <title>Thousands of microbial genomes shed light on interconnected biogeochemical processes in an aquifer system.</title>
        <authorList>
            <person name="Anantharaman K."/>
            <person name="Brown C.T."/>
            <person name="Hug L.A."/>
            <person name="Sharon I."/>
            <person name="Castelle C.J."/>
            <person name="Probst A.J."/>
            <person name="Thomas B.C."/>
            <person name="Singh A."/>
            <person name="Wilkins M.J."/>
            <person name="Karaoz U."/>
            <person name="Brodie E.L."/>
            <person name="Williams K.H."/>
            <person name="Hubbard S.S."/>
            <person name="Banfield J.F."/>
        </authorList>
    </citation>
    <scope>NUCLEOTIDE SEQUENCE [LARGE SCALE GENOMIC DNA]</scope>
</reference>
<organism evidence="2 3">
    <name type="scientific">Candidatus Jorgensenbacteria bacterium GWA1_54_12</name>
    <dbReference type="NCBI Taxonomy" id="1798468"/>
    <lineage>
        <taxon>Bacteria</taxon>
        <taxon>Candidatus Joergenseniibacteriota</taxon>
    </lineage>
</organism>
<proteinExistence type="predicted"/>
<keyword evidence="1" id="KW-0812">Transmembrane</keyword>
<dbReference type="Proteomes" id="UP000176273">
    <property type="component" value="Unassembled WGS sequence"/>
</dbReference>
<evidence type="ECO:0000313" key="3">
    <source>
        <dbReference type="Proteomes" id="UP000176273"/>
    </source>
</evidence>
<comment type="caution">
    <text evidence="2">The sequence shown here is derived from an EMBL/GenBank/DDBJ whole genome shotgun (WGS) entry which is preliminary data.</text>
</comment>
<keyword evidence="1" id="KW-1133">Transmembrane helix</keyword>
<keyword evidence="1" id="KW-0472">Membrane</keyword>
<gene>
    <name evidence="2" type="ORF">A2110_01525</name>
</gene>
<accession>A0A1F6BLB1</accession>
<feature type="transmembrane region" description="Helical" evidence="1">
    <location>
        <begin position="30"/>
        <end position="47"/>
    </location>
</feature>
<protein>
    <submittedName>
        <fullName evidence="2">Uncharacterized protein</fullName>
    </submittedName>
</protein>
<sequence length="222" mass="25450">MKNLDKVFTNICIALGTFALILLFSDCISVETFLSALVLLVTALVIGKQAFATEKMVEFQLIPSIEMFLIKDKSDGHCFAFYNLSSVPGKISFNLSFQKHETDSWVNYGNKSISYRIPPQGYLITETTFFVNDLPKGIEIKRDLIVNIDAVIIPDLDMVRADTKRTYKKVYKFNDEEHRTLANERWNESTIGFPDILLFYPENTGLRESVEFLKKKYMGKDV</sequence>
<dbReference type="EMBL" id="MFKH01000004">
    <property type="protein sequence ID" value="OGG37726.1"/>
    <property type="molecule type" value="Genomic_DNA"/>
</dbReference>
<evidence type="ECO:0000256" key="1">
    <source>
        <dbReference type="SAM" id="Phobius"/>
    </source>
</evidence>